<keyword evidence="7" id="KW-0325">Glycoprotein</keyword>
<evidence type="ECO:0000256" key="1">
    <source>
        <dbReference type="ARBA" id="ARBA00000032"/>
    </source>
</evidence>
<dbReference type="FunCoup" id="A0A7M7LJ41">
    <property type="interactions" value="13"/>
</dbReference>
<organism evidence="8 9">
    <name type="scientific">Nasonia vitripennis</name>
    <name type="common">Parasitic wasp</name>
    <dbReference type="NCBI Taxonomy" id="7425"/>
    <lineage>
        <taxon>Eukaryota</taxon>
        <taxon>Metazoa</taxon>
        <taxon>Ecdysozoa</taxon>
        <taxon>Arthropoda</taxon>
        <taxon>Hexapoda</taxon>
        <taxon>Insecta</taxon>
        <taxon>Pterygota</taxon>
        <taxon>Neoptera</taxon>
        <taxon>Endopterygota</taxon>
        <taxon>Hymenoptera</taxon>
        <taxon>Apocrita</taxon>
        <taxon>Proctotrupomorpha</taxon>
        <taxon>Chalcidoidea</taxon>
        <taxon>Pteromalidae</taxon>
        <taxon>Pteromalinae</taxon>
        <taxon>Nasonia</taxon>
    </lineage>
</organism>
<protein>
    <recommendedName>
        <fullName evidence="3">acid phosphatase</fullName>
        <ecNumber evidence="3">3.1.3.2</ecNumber>
    </recommendedName>
</protein>
<dbReference type="KEGG" id="nvi:100117933"/>
<dbReference type="PROSITE" id="PS00616">
    <property type="entry name" value="HIS_ACID_PHOSPHAT_1"/>
    <property type="match status" value="1"/>
</dbReference>
<name>A0A7M7LJ41_NASVI</name>
<keyword evidence="6" id="KW-1015">Disulfide bond</keyword>
<keyword evidence="9" id="KW-1185">Reference proteome</keyword>
<reference evidence="8" key="1">
    <citation type="submission" date="2021-01" db="UniProtKB">
        <authorList>
            <consortium name="EnsemblMetazoa"/>
        </authorList>
    </citation>
    <scope>IDENTIFICATION</scope>
</reference>
<evidence type="ECO:0000256" key="5">
    <source>
        <dbReference type="ARBA" id="ARBA00022801"/>
    </source>
</evidence>
<dbReference type="PANTHER" id="PTHR11567:SF211">
    <property type="entry name" value="PROSTATIC ACID PHOSPHATASE"/>
    <property type="match status" value="1"/>
</dbReference>
<accession>A0A7M7LJ41</accession>
<dbReference type="AlphaFoldDB" id="A0A7M7LJ41"/>
<evidence type="ECO:0000256" key="6">
    <source>
        <dbReference type="ARBA" id="ARBA00023157"/>
    </source>
</evidence>
<proteinExistence type="inferred from homology"/>
<comment type="catalytic activity">
    <reaction evidence="1">
        <text>a phosphate monoester + H2O = an alcohol + phosphate</text>
        <dbReference type="Rhea" id="RHEA:15017"/>
        <dbReference type="ChEBI" id="CHEBI:15377"/>
        <dbReference type="ChEBI" id="CHEBI:30879"/>
        <dbReference type="ChEBI" id="CHEBI:43474"/>
        <dbReference type="ChEBI" id="CHEBI:67140"/>
        <dbReference type="EC" id="3.1.3.2"/>
    </reaction>
</comment>
<dbReference type="SUPFAM" id="SSF53254">
    <property type="entry name" value="Phosphoglycerate mutase-like"/>
    <property type="match status" value="1"/>
</dbReference>
<dbReference type="Pfam" id="PF00328">
    <property type="entry name" value="His_Phos_2"/>
    <property type="match status" value="1"/>
</dbReference>
<evidence type="ECO:0000256" key="7">
    <source>
        <dbReference type="ARBA" id="ARBA00023180"/>
    </source>
</evidence>
<sequence length="400" mass="45719">MADLHFAAFILLGFLVTGPTVTFAYRITRDAKKENILVEADNTASTLRQVNLVIRHGERSPQTTYTNDPYKNDPMEPFGWGQLTSNGRIAQYNQGLFLRERYGHFLGTKYSPEIFWLQSTAADRAKMSALLEAAALWKPDGDQAFISGLDWQPASLNYQTSDKDNLLLIWSTCPDYARMREAVEKSPEIQEINEINQNLYKELSKYTGDNITNPDDVFDLYSTLVAEKTMNYQLPNWTNEYFPDMLKPLSSLSLKMNVYNESLLKMKGGPLVSKIAHGMLDRAQSIKPYKRKMFMYVGHDSTIVNLLEGLKVWDMQIPGYSIMTMVELHENELEGYNVQIYLRNSTQHEPYPLTIPGCDFACPLDQFIQLLKPMIMTDGEWKAECVLKDPNYVPGTEPLP</sequence>
<dbReference type="GeneID" id="100117933"/>
<dbReference type="RefSeq" id="XP_001602044.2">
    <property type="nucleotide sequence ID" value="XM_001601994.6"/>
</dbReference>
<dbReference type="EC" id="3.1.3.2" evidence="3"/>
<dbReference type="SMR" id="A0A7M7LJ41"/>
<dbReference type="OrthoDB" id="5821688at2759"/>
<dbReference type="GO" id="GO:0003993">
    <property type="term" value="F:acid phosphatase activity"/>
    <property type="evidence" value="ECO:0007669"/>
    <property type="project" value="UniProtKB-EC"/>
</dbReference>
<keyword evidence="4" id="KW-0732">Signal</keyword>
<evidence type="ECO:0000256" key="2">
    <source>
        <dbReference type="ARBA" id="ARBA00005375"/>
    </source>
</evidence>
<comment type="similarity">
    <text evidence="2">Belongs to the histidine acid phosphatase family.</text>
</comment>
<dbReference type="InParanoid" id="A0A7M7LJ41"/>
<dbReference type="Gene3D" id="3.40.50.1240">
    <property type="entry name" value="Phosphoglycerate mutase-like"/>
    <property type="match status" value="1"/>
</dbReference>
<evidence type="ECO:0000313" key="8">
    <source>
        <dbReference type="EnsemblMetazoa" id="XP_001602044"/>
    </source>
</evidence>
<dbReference type="InterPro" id="IPR029033">
    <property type="entry name" value="His_PPase_superfam"/>
</dbReference>
<evidence type="ECO:0000313" key="9">
    <source>
        <dbReference type="Proteomes" id="UP000002358"/>
    </source>
</evidence>
<dbReference type="InterPro" id="IPR033379">
    <property type="entry name" value="Acid_Pase_AS"/>
</dbReference>
<dbReference type="EnsemblMetazoa" id="XM_001601994">
    <property type="protein sequence ID" value="XP_001602044"/>
    <property type="gene ID" value="LOC100117933"/>
</dbReference>
<dbReference type="InterPro" id="IPR000560">
    <property type="entry name" value="His_Pase_clade-2"/>
</dbReference>
<dbReference type="PANTHER" id="PTHR11567">
    <property type="entry name" value="ACID PHOSPHATASE-RELATED"/>
    <property type="match status" value="1"/>
</dbReference>
<dbReference type="CDD" id="cd07061">
    <property type="entry name" value="HP_HAP_like"/>
    <property type="match status" value="1"/>
</dbReference>
<evidence type="ECO:0000256" key="3">
    <source>
        <dbReference type="ARBA" id="ARBA00012646"/>
    </source>
</evidence>
<dbReference type="InterPro" id="IPR050645">
    <property type="entry name" value="Histidine_acid_phosphatase"/>
</dbReference>
<evidence type="ECO:0000256" key="4">
    <source>
        <dbReference type="ARBA" id="ARBA00022729"/>
    </source>
</evidence>
<keyword evidence="5" id="KW-0378">Hydrolase</keyword>
<dbReference type="Proteomes" id="UP000002358">
    <property type="component" value="Chromosome 5"/>
</dbReference>